<dbReference type="Pfam" id="PF13335">
    <property type="entry name" value="Mg_chelatase_C"/>
    <property type="match status" value="1"/>
</dbReference>
<organism evidence="5 6">
    <name type="scientific">Alicyclobacillus sendaiensis PA2</name>
    <dbReference type="NCBI Taxonomy" id="3029425"/>
    <lineage>
        <taxon>Bacteria</taxon>
        <taxon>Bacillati</taxon>
        <taxon>Bacillota</taxon>
        <taxon>Bacilli</taxon>
        <taxon>Bacillales</taxon>
        <taxon>Alicyclobacillaceae</taxon>
        <taxon>Alicyclobacillus</taxon>
    </lineage>
</organism>
<dbReference type="Proteomes" id="UP001529245">
    <property type="component" value="Unassembled WGS sequence"/>
</dbReference>
<dbReference type="InterPro" id="IPR027417">
    <property type="entry name" value="P-loop_NTPase"/>
</dbReference>
<keyword evidence="1" id="KW-0547">Nucleotide-binding</keyword>
<evidence type="ECO:0000256" key="2">
    <source>
        <dbReference type="ARBA" id="ARBA00022840"/>
    </source>
</evidence>
<evidence type="ECO:0000313" key="6">
    <source>
        <dbReference type="Proteomes" id="UP001529245"/>
    </source>
</evidence>
<gene>
    <name evidence="5" type="ORF">QID03_02500</name>
</gene>
<feature type="domain" description="Mg chelatase-related protein C-terminal" evidence="4">
    <location>
        <begin position="407"/>
        <end position="473"/>
    </location>
</feature>
<dbReference type="Pfam" id="PF13541">
    <property type="entry name" value="ChlI"/>
    <property type="match status" value="1"/>
</dbReference>
<evidence type="ECO:0000259" key="3">
    <source>
        <dbReference type="Pfam" id="PF01078"/>
    </source>
</evidence>
<name>A0ABT6XVC2_ALISE</name>
<dbReference type="InterPro" id="IPR045006">
    <property type="entry name" value="CHLI-like"/>
</dbReference>
<dbReference type="SUPFAM" id="SSF54211">
    <property type="entry name" value="Ribosomal protein S5 domain 2-like"/>
    <property type="match status" value="1"/>
</dbReference>
<evidence type="ECO:0000256" key="1">
    <source>
        <dbReference type="ARBA" id="ARBA00022741"/>
    </source>
</evidence>
<evidence type="ECO:0000259" key="4">
    <source>
        <dbReference type="Pfam" id="PF13335"/>
    </source>
</evidence>
<dbReference type="InterPro" id="IPR001208">
    <property type="entry name" value="MCM_dom"/>
</dbReference>
<dbReference type="InterPro" id="IPR025158">
    <property type="entry name" value="Mg_chelat-rel_C"/>
</dbReference>
<proteinExistence type="predicted"/>
<dbReference type="PRINTS" id="PR01657">
    <property type="entry name" value="MCMFAMILY"/>
</dbReference>
<dbReference type="Gene3D" id="3.40.50.300">
    <property type="entry name" value="P-loop containing nucleotide triphosphate hydrolases"/>
    <property type="match status" value="1"/>
</dbReference>
<reference evidence="5 6" key="1">
    <citation type="submission" date="2023-04" db="EMBL/GenBank/DDBJ databases">
        <title>A. sendaiensis sub sp. chiapanensis a novel subspecie with specific adaptation in bacterial cell wall isolated from an active volcano.</title>
        <authorList>
            <person name="Alvarez Gutierrez P.E."/>
            <person name="Ortiz Cortes L.Y."/>
        </authorList>
    </citation>
    <scope>NUCLEOTIDE SEQUENCE [LARGE SCALE GENOMIC DNA]</scope>
    <source>
        <strain evidence="5 6">PA2</strain>
    </source>
</reference>
<dbReference type="EMBL" id="JASGCB010000003">
    <property type="protein sequence ID" value="MDI9259045.1"/>
    <property type="molecule type" value="Genomic_DNA"/>
</dbReference>
<feature type="domain" description="Magnesium chelatase ChlI-like catalytic" evidence="3">
    <location>
        <begin position="192"/>
        <end position="389"/>
    </location>
</feature>
<sequence>MLGYALGAIRHGADVQIVRVQADVGPGFPRFTIVGLPDSSVSEAKARIRSAFHHTGLPFPKGRITVNLQPASLKKQGSWLDLAIAVAILRASSTPAIPHDSTVFVAELALDGALVPQSGLSAIGLRMRDEGLSSLCVSTHQRVPWPLENMLHVARASNLGDVVAQRRAPKAPSEDAQARHIALRESARSIPQLSGHPMEYRLLAICAAGRHTLLMVGSPGVGKSTLAEAHTHLLPDLEEEEALEVAAWQEMANPDYTFTFRPPVRRPHHAMSPRAMLGGSRWGTPGEVTLAHRGVLLLDEMLEFSHASLNALREPLDRGSVECVVNGKPTLFPAAFQLIATANPCPCGYRGYGDCTCTDVDVRRYWTRCPGPILDRIDVVHHVNRATSHERGSTPLASWIQKVQEARALLASSSRRTSALSDEANRVLQRACDRLHASERDRAKVEKLATTIAALEGRDEALAPHVEEAIAWRRPGSLSPMRHAVP</sequence>
<dbReference type="InterPro" id="IPR000523">
    <property type="entry name" value="Mg_chelatse_chII-like_cat_dom"/>
</dbReference>
<accession>A0ABT6XVC2</accession>
<dbReference type="InterPro" id="IPR014721">
    <property type="entry name" value="Ribsml_uS5_D2-typ_fold_subgr"/>
</dbReference>
<evidence type="ECO:0000313" key="5">
    <source>
        <dbReference type="EMBL" id="MDI9259045.1"/>
    </source>
</evidence>
<keyword evidence="6" id="KW-1185">Reference proteome</keyword>
<dbReference type="RefSeq" id="WP_283202638.1">
    <property type="nucleotide sequence ID" value="NZ_JASGCB010000003.1"/>
</dbReference>
<comment type="caution">
    <text evidence="5">The sequence shown here is derived from an EMBL/GenBank/DDBJ whole genome shotgun (WGS) entry which is preliminary data.</text>
</comment>
<dbReference type="PANTHER" id="PTHR32039">
    <property type="entry name" value="MAGNESIUM-CHELATASE SUBUNIT CHLI"/>
    <property type="match status" value="1"/>
</dbReference>
<dbReference type="SUPFAM" id="SSF52540">
    <property type="entry name" value="P-loop containing nucleoside triphosphate hydrolases"/>
    <property type="match status" value="1"/>
</dbReference>
<dbReference type="GO" id="GO:0005524">
    <property type="term" value="F:ATP binding"/>
    <property type="evidence" value="ECO:0007669"/>
    <property type="project" value="UniProtKB-KW"/>
</dbReference>
<dbReference type="PANTHER" id="PTHR32039:SF7">
    <property type="entry name" value="COMPETENCE PROTEIN COMM"/>
    <property type="match status" value="1"/>
</dbReference>
<keyword evidence="2 5" id="KW-0067">ATP-binding</keyword>
<protein>
    <submittedName>
        <fullName evidence="5">ATP-binding protein</fullName>
    </submittedName>
</protein>
<dbReference type="InterPro" id="IPR020568">
    <property type="entry name" value="Ribosomal_Su5_D2-typ_SF"/>
</dbReference>
<dbReference type="Pfam" id="PF01078">
    <property type="entry name" value="Mg_chelatase"/>
    <property type="match status" value="1"/>
</dbReference>
<dbReference type="Gene3D" id="3.30.230.10">
    <property type="match status" value="1"/>
</dbReference>